<dbReference type="SMART" id="SM00901">
    <property type="entry name" value="FRG"/>
    <property type="match status" value="1"/>
</dbReference>
<sequence>MILPTYKSLEEKDWTFQYEQASTMSQFKEIFGRLETSVFAYDLGEKNKYSNQVPVFRGQNKAKYKLYTSAQREWITKEWEKQLGEDGFVGFVQQLILQLKKTNAYNGLYRYFESMGATENDLLLLSFLQHYGTSSPLLDFTYNKYVALFFAIDGLEFNRQGEDDIDNYFSIYTLPVRSLYSIDVVYKDNVEQLKKIGGIERINKNLSPKEREDFYSKYLSWIFPDEGDDYKGLYQYPALFIPNPQRAEKVNDLIDIDLHWSNPNIIVQEGCFVMNPEKNTPLEDMIKKSIHCLDIHKSLAPYIREEYLKSKGITKESLFPDFNAIANDAYEAFKRNPTAKISPADLSDSKD</sequence>
<dbReference type="AlphaFoldDB" id="W2CEH7"/>
<organism evidence="2 3">
    <name type="scientific">Tannerella sp. oral taxon BU063 isolate Cell 5</name>
    <dbReference type="NCBI Taxonomy" id="1410950"/>
    <lineage>
        <taxon>Bacteria</taxon>
        <taxon>Pseudomonadati</taxon>
        <taxon>Bacteroidota</taxon>
        <taxon>Bacteroidia</taxon>
        <taxon>Bacteroidales</taxon>
        <taxon>Tannerellaceae</taxon>
        <taxon>Tannerella</taxon>
    </lineage>
</organism>
<protein>
    <recommendedName>
        <fullName evidence="1">FRG domain-containing protein</fullName>
    </recommendedName>
</protein>
<comment type="caution">
    <text evidence="2">The sequence shown here is derived from an EMBL/GenBank/DDBJ whole genome shotgun (WGS) entry which is preliminary data.</text>
</comment>
<evidence type="ECO:0000313" key="3">
    <source>
        <dbReference type="Proteomes" id="UP000018872"/>
    </source>
</evidence>
<accession>W2CEH7</accession>
<evidence type="ECO:0000313" key="2">
    <source>
        <dbReference type="EMBL" id="ETK05515.1"/>
    </source>
</evidence>
<evidence type="ECO:0000259" key="1">
    <source>
        <dbReference type="SMART" id="SM00901"/>
    </source>
</evidence>
<gene>
    <name evidence="2" type="ORF">T229_02960</name>
</gene>
<dbReference type="InterPro" id="IPR014966">
    <property type="entry name" value="FRG-dom"/>
</dbReference>
<dbReference type="EMBL" id="AYYC01000508">
    <property type="protein sequence ID" value="ETK05515.1"/>
    <property type="molecule type" value="Genomic_DNA"/>
</dbReference>
<reference evidence="2 3" key="1">
    <citation type="submission" date="2013-11" db="EMBL/GenBank/DDBJ databases">
        <title>Single cell genomics of uncultured Tannerella BU063 (oral taxon 286).</title>
        <authorList>
            <person name="Beall C.J."/>
            <person name="Campbell A.G."/>
            <person name="Griffen A.L."/>
            <person name="Podar M."/>
            <person name="Leys E.J."/>
        </authorList>
    </citation>
    <scope>NUCLEOTIDE SEQUENCE [LARGE SCALE GENOMIC DNA]</scope>
    <source>
        <strain evidence="2">Cell 5</strain>
    </source>
</reference>
<dbReference type="Pfam" id="PF08867">
    <property type="entry name" value="FRG"/>
    <property type="match status" value="1"/>
</dbReference>
<dbReference type="PATRIC" id="fig|1410950.3.peg.224"/>
<proteinExistence type="predicted"/>
<feature type="domain" description="FRG" evidence="1">
    <location>
        <begin position="50"/>
        <end position="170"/>
    </location>
</feature>
<name>W2CEH7_9BACT</name>
<dbReference type="Proteomes" id="UP000018872">
    <property type="component" value="Unassembled WGS sequence"/>
</dbReference>